<dbReference type="Proteomes" id="UP001589607">
    <property type="component" value="Unassembled WGS sequence"/>
</dbReference>
<accession>A0ABV5GQ35</accession>
<dbReference type="RefSeq" id="WP_236453095.1">
    <property type="nucleotide sequence ID" value="NZ_CBCSGE010000026.1"/>
</dbReference>
<dbReference type="EMBL" id="JBHMEY010000054">
    <property type="protein sequence ID" value="MFB9097489.1"/>
    <property type="molecule type" value="Genomic_DNA"/>
</dbReference>
<evidence type="ECO:0000313" key="2">
    <source>
        <dbReference type="Proteomes" id="UP001589607"/>
    </source>
</evidence>
<reference evidence="1 2" key="1">
    <citation type="submission" date="2024-09" db="EMBL/GenBank/DDBJ databases">
        <authorList>
            <person name="Sun Q."/>
            <person name="Mori K."/>
        </authorList>
    </citation>
    <scope>NUCLEOTIDE SEQUENCE [LARGE SCALE GENOMIC DNA]</scope>
    <source>
        <strain evidence="1 2">CECT 7955</strain>
    </source>
</reference>
<keyword evidence="2" id="KW-1185">Reference proteome</keyword>
<evidence type="ECO:0000313" key="1">
    <source>
        <dbReference type="EMBL" id="MFB9097489.1"/>
    </source>
</evidence>
<proteinExistence type="predicted"/>
<comment type="caution">
    <text evidence="1">The sequence shown here is derived from an EMBL/GenBank/DDBJ whole genome shotgun (WGS) entry which is preliminary data.</text>
</comment>
<protein>
    <submittedName>
        <fullName evidence="1">Uncharacterized protein</fullName>
    </submittedName>
</protein>
<gene>
    <name evidence="1" type="ORF">ACFFVF_13255</name>
</gene>
<organism evidence="1 2">
    <name type="scientific">Flavobacterium jumunjinense</name>
    <dbReference type="NCBI Taxonomy" id="998845"/>
    <lineage>
        <taxon>Bacteria</taxon>
        <taxon>Pseudomonadati</taxon>
        <taxon>Bacteroidota</taxon>
        <taxon>Flavobacteriia</taxon>
        <taxon>Flavobacteriales</taxon>
        <taxon>Flavobacteriaceae</taxon>
        <taxon>Flavobacterium</taxon>
    </lineage>
</organism>
<name>A0ABV5GQ35_9FLAO</name>
<sequence>MDKKQTSLLIEFAKKLKKEATDSELAKKTLSSAGILNPQGKISKTYPNLKRILSVAQ</sequence>